<dbReference type="EMBL" id="OUUW01000002">
    <property type="protein sequence ID" value="SPP77267.1"/>
    <property type="molecule type" value="Genomic_DNA"/>
</dbReference>
<feature type="compositionally biased region" description="Low complexity" evidence="8">
    <location>
        <begin position="745"/>
        <end position="770"/>
    </location>
</feature>
<dbReference type="PANTHER" id="PTHR22597:SF0">
    <property type="entry name" value="POLYCOMB PROTEIN SUZ12"/>
    <property type="match status" value="1"/>
</dbReference>
<feature type="compositionally biased region" description="Acidic residues" evidence="8">
    <location>
        <begin position="823"/>
        <end position="832"/>
    </location>
</feature>
<feature type="domain" description="Polycomb protein VEFS-Box" evidence="9">
    <location>
        <begin position="531"/>
        <end position="650"/>
    </location>
</feature>
<keyword evidence="6" id="KW-0805">Transcription regulation</keyword>
<dbReference type="AlphaFoldDB" id="A0A3B0J5W9"/>
<evidence type="ECO:0000256" key="3">
    <source>
        <dbReference type="ARBA" id="ARBA00022771"/>
    </source>
</evidence>
<evidence type="ECO:0000256" key="2">
    <source>
        <dbReference type="ARBA" id="ARBA00022723"/>
    </source>
</evidence>
<feature type="compositionally biased region" description="Acidic residues" evidence="8">
    <location>
        <begin position="849"/>
        <end position="874"/>
    </location>
</feature>
<dbReference type="GO" id="GO:0008270">
    <property type="term" value="F:zinc ion binding"/>
    <property type="evidence" value="ECO:0007669"/>
    <property type="project" value="UniProtKB-KW"/>
</dbReference>
<keyword evidence="5" id="KW-0156">Chromatin regulator</keyword>
<name>A0A3B0J5W9_DROGU</name>
<evidence type="ECO:0000256" key="5">
    <source>
        <dbReference type="ARBA" id="ARBA00022853"/>
    </source>
</evidence>
<proteinExistence type="inferred from homology"/>
<sequence length="985" mass="108488">MAPAKKREKDNADGAGAAANGINGSNGHGNGADGTNATLAAPTPTTATATGTGTGTPAADVGHGKLNGHQQEQELFLQAFEKPTQIYRYLRNRHETNPIFLNRTLCYMKERMSRNNKKRSTFQINSMLESIIQKSEAVTQNYLHVIYDSLHENIKSTDSDELMQEQLLCEAGESVCVVTTLYKITRSKRKDSTQDFQELLSKSSQIVYNPKDRVGEHATISIPLQAMRPMGEQHTLYKLLFRIKVLSPVSTCNDENAETPTNKRSRPNEKMYGSELMLYEKSSGFITEGEYEAMLQPLNSTSIKSFSPKKCTWETMPDSYIPLSLTYDVYQQSPMLKFHLTLSNEQLPETITATELQRYVHHLDAVADAVNHNNNHFNNNNNSCSGNSHKNGICKTTSPEHIQIVYNFMYSNNTRQQTEYTQELNCPWCGLDCLRLYALLKHLKLCHARFNFTYQPAGSGARIDVTINDAYDGSYAGSPYDLAGPSGSSFARTCGPVRRTSVTSLMVCRPRRQKSSLDEFLELDEDDISNQRSYITGHNRLYHHTETCLPVHPKELDIDSEGESDPLWLRQKTIQMIDEFSDVNEGEKELMKIWNLHVMRHGFVGNCQLPLACEMFLDAKGHEIVRKNLYRNFILHMCSLFDYGLISNEHVYKTVQKLQGLLSKYTAGQELMQRHRQSQMKYWTDVGMHKKQDDHKDHKSPQKMSTSGTDSPTTSSNTAAGPASSSSSNAAMQPPKRMPAHMKRASAAAAAAAAADNGTAAGNHNNNSKNVAKKSADQPLATLANTRERRSDPSLKRSGTRLSAGAASAATTKRKLTPKDVEEATAADDAPEPDVIASHNDNAWVDVGLIEDDYEDDNDEEDEDVDEDGDDADDVAIALPSKRQRYSEGSSSWGGSAGAGTDSGASRNKSNNNSKNQTLPATNSNNSKKRLIARSRSSTERAASKSSSSIGGAAAAAGASPSGGGGAGAGVRTRLSVPLAKYERR</sequence>
<dbReference type="Pfam" id="PF09733">
    <property type="entry name" value="VEFS-Box"/>
    <property type="match status" value="1"/>
</dbReference>
<dbReference type="Pfam" id="PF23320">
    <property type="entry name" value="Zn_SUZ12"/>
    <property type="match status" value="1"/>
</dbReference>
<dbReference type="InterPro" id="IPR019135">
    <property type="entry name" value="Polycomb_protein_VEFS-Box"/>
</dbReference>
<evidence type="ECO:0000259" key="9">
    <source>
        <dbReference type="Pfam" id="PF09733"/>
    </source>
</evidence>
<dbReference type="CDD" id="cd21551">
    <property type="entry name" value="VEFS-box_SUZ12"/>
    <property type="match status" value="1"/>
</dbReference>
<evidence type="ECO:0000313" key="11">
    <source>
        <dbReference type="EMBL" id="SPP77267.1"/>
    </source>
</evidence>
<keyword evidence="2" id="KW-0479">Metal-binding</keyword>
<dbReference type="CDD" id="cd21740">
    <property type="entry name" value="C2_II_SUZ12"/>
    <property type="match status" value="1"/>
</dbReference>
<dbReference type="Proteomes" id="UP000268350">
    <property type="component" value="Unassembled WGS sequence"/>
</dbReference>
<dbReference type="PANTHER" id="PTHR22597">
    <property type="entry name" value="POLYCOMB GROUP PROTEIN"/>
    <property type="match status" value="1"/>
</dbReference>
<evidence type="ECO:0000259" key="10">
    <source>
        <dbReference type="Pfam" id="PF23320"/>
    </source>
</evidence>
<protein>
    <submittedName>
        <fullName evidence="11">Blast:Probable prefoldin subunit 6</fullName>
    </submittedName>
</protein>
<dbReference type="CDD" id="cd21750">
    <property type="entry name" value="ZnB-Zn_SUZ12"/>
    <property type="match status" value="1"/>
</dbReference>
<evidence type="ECO:0000313" key="12">
    <source>
        <dbReference type="Proteomes" id="UP000268350"/>
    </source>
</evidence>
<evidence type="ECO:0000256" key="7">
    <source>
        <dbReference type="ARBA" id="ARBA00023163"/>
    </source>
</evidence>
<feature type="compositionally biased region" description="Basic and acidic residues" evidence="8">
    <location>
        <begin position="1"/>
        <end position="12"/>
    </location>
</feature>
<feature type="compositionally biased region" description="Low complexity" evidence="8">
    <location>
        <begin position="887"/>
        <end position="916"/>
    </location>
</feature>
<gene>
    <name evidence="11" type="ORF">DGUA_6G007931</name>
</gene>
<feature type="compositionally biased region" description="Low complexity" evidence="8">
    <location>
        <begin position="944"/>
        <end position="960"/>
    </location>
</feature>
<feature type="compositionally biased region" description="Low complexity" evidence="8">
    <location>
        <begin position="13"/>
        <end position="23"/>
    </location>
</feature>
<dbReference type="InterPro" id="IPR057540">
    <property type="entry name" value="Znf_SUZ12"/>
</dbReference>
<keyword evidence="4" id="KW-0862">Zinc</keyword>
<dbReference type="GO" id="GO:0035098">
    <property type="term" value="C:ESC/E(Z) complex"/>
    <property type="evidence" value="ECO:0007669"/>
    <property type="project" value="TreeGrafter"/>
</dbReference>
<dbReference type="OMA" id="PCNDENL"/>
<keyword evidence="7" id="KW-0804">Transcription</keyword>
<feature type="region of interest" description="Disordered" evidence="8">
    <location>
        <begin position="687"/>
        <end position="985"/>
    </location>
</feature>
<accession>A0A3B0J5W9</accession>
<evidence type="ECO:0000256" key="4">
    <source>
        <dbReference type="ARBA" id="ARBA00022833"/>
    </source>
</evidence>
<feature type="compositionally biased region" description="Basic and acidic residues" evidence="8">
    <location>
        <begin position="786"/>
        <end position="795"/>
    </location>
</feature>
<feature type="region of interest" description="Disordered" evidence="8">
    <location>
        <begin position="1"/>
        <end position="65"/>
    </location>
</feature>
<comment type="similarity">
    <text evidence="1">Belongs to the VEFS (VRN2-EMF2-FIS2-SU(Z)12) family.</text>
</comment>
<evidence type="ECO:0000256" key="1">
    <source>
        <dbReference type="ARBA" id="ARBA00007416"/>
    </source>
</evidence>
<feature type="domain" description="Polycomb protein SUZ12-like zinc finger" evidence="10">
    <location>
        <begin position="403"/>
        <end position="469"/>
    </location>
</feature>
<dbReference type="GO" id="GO:0031490">
    <property type="term" value="F:chromatin DNA binding"/>
    <property type="evidence" value="ECO:0007669"/>
    <property type="project" value="TreeGrafter"/>
</dbReference>
<dbReference type="OrthoDB" id="166746at2759"/>
<dbReference type="STRING" id="7266.A0A3B0J5W9"/>
<reference evidence="12" key="1">
    <citation type="submission" date="2018-01" db="EMBL/GenBank/DDBJ databases">
        <authorList>
            <person name="Alioto T."/>
            <person name="Alioto T."/>
        </authorList>
    </citation>
    <scope>NUCLEOTIDE SEQUENCE [LARGE SCALE GENOMIC DNA]</scope>
</reference>
<dbReference type="GO" id="GO:0016586">
    <property type="term" value="C:RSC-type complex"/>
    <property type="evidence" value="ECO:0007669"/>
    <property type="project" value="TreeGrafter"/>
</dbReference>
<feature type="compositionally biased region" description="Polar residues" evidence="8">
    <location>
        <begin position="917"/>
        <end position="926"/>
    </location>
</feature>
<feature type="compositionally biased region" description="Low complexity" evidence="8">
    <location>
        <begin position="34"/>
        <end position="59"/>
    </location>
</feature>
<keyword evidence="3" id="KW-0863">Zinc-finger</keyword>
<evidence type="ECO:0000256" key="8">
    <source>
        <dbReference type="SAM" id="MobiDB-lite"/>
    </source>
</evidence>
<organism evidence="11 12">
    <name type="scientific">Drosophila guanche</name>
    <name type="common">Fruit fly</name>
    <dbReference type="NCBI Taxonomy" id="7266"/>
    <lineage>
        <taxon>Eukaryota</taxon>
        <taxon>Metazoa</taxon>
        <taxon>Ecdysozoa</taxon>
        <taxon>Arthropoda</taxon>
        <taxon>Hexapoda</taxon>
        <taxon>Insecta</taxon>
        <taxon>Pterygota</taxon>
        <taxon>Neoptera</taxon>
        <taxon>Endopterygota</taxon>
        <taxon>Diptera</taxon>
        <taxon>Brachycera</taxon>
        <taxon>Muscomorpha</taxon>
        <taxon>Ephydroidea</taxon>
        <taxon>Drosophilidae</taxon>
        <taxon>Drosophila</taxon>
        <taxon>Sophophora</taxon>
    </lineage>
</organism>
<dbReference type="GO" id="GO:0006325">
    <property type="term" value="P:chromatin organization"/>
    <property type="evidence" value="ECO:0007669"/>
    <property type="project" value="UniProtKB-KW"/>
</dbReference>
<feature type="compositionally biased region" description="Low complexity" evidence="8">
    <location>
        <begin position="705"/>
        <end position="731"/>
    </location>
</feature>
<keyword evidence="12" id="KW-1185">Reference proteome</keyword>
<evidence type="ECO:0000256" key="6">
    <source>
        <dbReference type="ARBA" id="ARBA00023015"/>
    </source>
</evidence>
<feature type="compositionally biased region" description="Basic and acidic residues" evidence="8">
    <location>
        <begin position="687"/>
        <end position="700"/>
    </location>
</feature>